<dbReference type="eggNOG" id="KOG3544">
    <property type="taxonomic scope" value="Eukaryota"/>
</dbReference>
<dbReference type="AlphaFoldDB" id="Q6BXW4"/>
<evidence type="ECO:0000256" key="6">
    <source>
        <dbReference type="SAM" id="SignalP"/>
    </source>
</evidence>
<evidence type="ECO:0000256" key="3">
    <source>
        <dbReference type="ARBA" id="ARBA00022729"/>
    </source>
</evidence>
<organism evidence="7 8">
    <name type="scientific">Debaryomyces hansenii (strain ATCC 36239 / CBS 767 / BCRC 21394 / JCM 1990 / NBRC 0083 / IGC 2968)</name>
    <name type="common">Yeast</name>
    <name type="synonym">Torulaspora hansenii</name>
    <dbReference type="NCBI Taxonomy" id="284592"/>
    <lineage>
        <taxon>Eukaryota</taxon>
        <taxon>Fungi</taxon>
        <taxon>Dikarya</taxon>
        <taxon>Ascomycota</taxon>
        <taxon>Saccharomycotina</taxon>
        <taxon>Pichiomycetes</taxon>
        <taxon>Debaryomycetaceae</taxon>
        <taxon>Debaryomyces</taxon>
    </lineage>
</organism>
<comment type="subcellular location">
    <subcellularLocation>
        <location evidence="1">Secreted</location>
        <location evidence="1">Cell wall</location>
    </subcellularLocation>
</comment>
<evidence type="ECO:0000256" key="5">
    <source>
        <dbReference type="SAM" id="MobiDB-lite"/>
    </source>
</evidence>
<evidence type="ECO:0000256" key="2">
    <source>
        <dbReference type="ARBA" id="ARBA00022512"/>
    </source>
</evidence>
<feature type="region of interest" description="Disordered" evidence="5">
    <location>
        <begin position="313"/>
        <end position="429"/>
    </location>
</feature>
<keyword evidence="3 6" id="KW-0732">Signal</keyword>
<evidence type="ECO:0000256" key="1">
    <source>
        <dbReference type="ARBA" id="ARBA00004191"/>
    </source>
</evidence>
<feature type="compositionally biased region" description="Low complexity" evidence="5">
    <location>
        <begin position="420"/>
        <end position="429"/>
    </location>
</feature>
<keyword evidence="8" id="KW-1185">Reference proteome</keyword>
<dbReference type="Proteomes" id="UP000000599">
    <property type="component" value="Chromosome A"/>
</dbReference>
<dbReference type="Pfam" id="PF13928">
    <property type="entry name" value="Flocculin_t3"/>
    <property type="match status" value="2"/>
</dbReference>
<proteinExistence type="predicted"/>
<dbReference type="InterPro" id="IPR025928">
    <property type="entry name" value="Flocculin_t3_rpt"/>
</dbReference>
<dbReference type="OMA" id="GVCPFTI"/>
<accession>Q6BXW4</accession>
<keyword evidence="4" id="KW-0325">Glycoprotein</keyword>
<dbReference type="OrthoDB" id="4096612at2759"/>
<evidence type="ECO:0000313" key="8">
    <source>
        <dbReference type="Proteomes" id="UP000000599"/>
    </source>
</evidence>
<dbReference type="KEGG" id="dha:DEHA2A14388g"/>
<reference evidence="7 8" key="1">
    <citation type="journal article" date="2004" name="Nature">
        <title>Genome evolution in yeasts.</title>
        <authorList>
            <consortium name="Genolevures"/>
            <person name="Dujon B."/>
            <person name="Sherman D."/>
            <person name="Fischer G."/>
            <person name="Durrens P."/>
            <person name="Casaregola S."/>
            <person name="Lafontaine I."/>
            <person name="de Montigny J."/>
            <person name="Marck C."/>
            <person name="Neuveglise C."/>
            <person name="Talla E."/>
            <person name="Goffard N."/>
            <person name="Frangeul L."/>
            <person name="Aigle M."/>
            <person name="Anthouard V."/>
            <person name="Babour A."/>
            <person name="Barbe V."/>
            <person name="Barnay S."/>
            <person name="Blanchin S."/>
            <person name="Beckerich J.M."/>
            <person name="Beyne E."/>
            <person name="Bleykasten C."/>
            <person name="Boisrame A."/>
            <person name="Boyer J."/>
            <person name="Cattolico L."/>
            <person name="Confanioleri F."/>
            <person name="de Daruvar A."/>
            <person name="Despons L."/>
            <person name="Fabre E."/>
            <person name="Fairhead C."/>
            <person name="Ferry-Dumazet H."/>
            <person name="Groppi A."/>
            <person name="Hantraye F."/>
            <person name="Hennequin C."/>
            <person name="Jauniaux N."/>
            <person name="Joyet P."/>
            <person name="Kachouri R."/>
            <person name="Kerrest A."/>
            <person name="Koszul R."/>
            <person name="Lemaire M."/>
            <person name="Lesur I."/>
            <person name="Ma L."/>
            <person name="Muller H."/>
            <person name="Nicaud J.M."/>
            <person name="Nikolski M."/>
            <person name="Oztas S."/>
            <person name="Ozier-Kalogeropoulos O."/>
            <person name="Pellenz S."/>
            <person name="Potier S."/>
            <person name="Richard G.F."/>
            <person name="Straub M.L."/>
            <person name="Suleau A."/>
            <person name="Swennene D."/>
            <person name="Tekaia F."/>
            <person name="Wesolowski-Louvel M."/>
            <person name="Westhof E."/>
            <person name="Wirth B."/>
            <person name="Zeniou-Meyer M."/>
            <person name="Zivanovic I."/>
            <person name="Bolotin-Fukuhara M."/>
            <person name="Thierry A."/>
            <person name="Bouchier C."/>
            <person name="Caudron B."/>
            <person name="Scarpelli C."/>
            <person name="Gaillardin C."/>
            <person name="Weissenbach J."/>
            <person name="Wincker P."/>
            <person name="Souciet J.L."/>
        </authorList>
    </citation>
    <scope>NUCLEOTIDE SEQUENCE [LARGE SCALE GENOMIC DNA]</scope>
    <source>
        <strain evidence="8">ATCC 36239 / CBS 767 / BCRC 21394 / JCM 1990 / NBRC 0083 / IGC 2968</strain>
    </source>
</reference>
<keyword evidence="2" id="KW-0134">Cell wall</keyword>
<evidence type="ECO:0000313" key="7">
    <source>
        <dbReference type="EMBL" id="CAG84934.2"/>
    </source>
</evidence>
<name>Q6BXW4_DEBHA</name>
<gene>
    <name evidence="7" type="ordered locus">DEHA2A14388g</name>
</gene>
<sequence>MVKLSIGSLAIFTSLLAAKAVAKDVVCLVNDTPVATVDLDTGVCPFQLPAELSAFFNFNASDDYDIQFYYAIANSARYFTDIVNAGTEIEIPANQIYGTDGAPVYRVHAEDSPSSNSTEAIRKRMMNQVDVIKRDEASDFAESLKENDGTLVNSAVFKVVDIEEGSSSSAGPTETETFESTKIITITSCSDDKCTPTTVPGTPTVTTCTTDGHVTTFTTYCPITTETNTHTDVVTITHCSDDKCSETTVPGVPIVTTCTTDGTVSTLTTYCPIITVTHCKDDKCSETTVPGTPTLTTETIGGKVTEYTTYCPVSEVPGTEAPGTQAPGTQAPGTEAPGTQAPGTQAPGTQAPGTQAPGTQAPGTQAPGTQAPGTQAPGTQAPAPTPGTQAPGTQAPAPAPTTVAGETNTPPTDVAGETNTPTVAAPSVAPTSASVSTYEGSAITQGTSLFALLLVSLIHFF</sequence>
<dbReference type="GeneID" id="2899407"/>
<dbReference type="HOGENOM" id="CLU_029456_0_0_1"/>
<protein>
    <submittedName>
        <fullName evidence="7">DEHA2A14388p</fullName>
    </submittedName>
</protein>
<dbReference type="EMBL" id="CR382133">
    <property type="protein sequence ID" value="CAG84934.2"/>
    <property type="molecule type" value="Genomic_DNA"/>
</dbReference>
<feature type="compositionally biased region" description="Low complexity" evidence="5">
    <location>
        <begin position="336"/>
        <end position="402"/>
    </location>
</feature>
<feature type="chain" id="PRO_5004271575" evidence="6">
    <location>
        <begin position="23"/>
        <end position="461"/>
    </location>
</feature>
<keyword evidence="2" id="KW-0964">Secreted</keyword>
<evidence type="ECO:0000256" key="4">
    <source>
        <dbReference type="ARBA" id="ARBA00023180"/>
    </source>
</evidence>
<dbReference type="GO" id="GO:0009277">
    <property type="term" value="C:fungal-type cell wall"/>
    <property type="evidence" value="ECO:0007669"/>
    <property type="project" value="UniProtKB-ARBA"/>
</dbReference>
<dbReference type="InParanoid" id="Q6BXW4"/>
<feature type="signal peptide" evidence="6">
    <location>
        <begin position="1"/>
        <end position="22"/>
    </location>
</feature>
<dbReference type="RefSeq" id="XP_456955.2">
    <property type="nucleotide sequence ID" value="XM_456955.1"/>
</dbReference>